<keyword evidence="7" id="KW-0807">Transducer</keyword>
<dbReference type="SUPFAM" id="SSF81321">
    <property type="entry name" value="Family A G protein-coupled receptor-like"/>
    <property type="match status" value="1"/>
</dbReference>
<comment type="subcellular location">
    <subcellularLocation>
        <location evidence="1">Membrane</location>
        <topology evidence="1">Multi-pass membrane protein</topology>
    </subcellularLocation>
</comment>
<dbReference type="InterPro" id="IPR000725">
    <property type="entry name" value="Olfact_rcpt"/>
</dbReference>
<dbReference type="GO" id="GO:0004984">
    <property type="term" value="F:olfactory receptor activity"/>
    <property type="evidence" value="ECO:0007669"/>
    <property type="project" value="InterPro"/>
</dbReference>
<proteinExistence type="predicted"/>
<dbReference type="GO" id="GO:0007186">
    <property type="term" value="P:G protein-coupled receptor signaling pathway"/>
    <property type="evidence" value="ECO:0007669"/>
    <property type="project" value="InterPro"/>
</dbReference>
<gene>
    <name evidence="8" type="ORF">MG293_012376</name>
</gene>
<keyword evidence="4" id="KW-0552">Olfaction</keyword>
<dbReference type="PANTHER" id="PTHR26450:SF412">
    <property type="entry name" value="OLFACTORY RECEPTOR"/>
    <property type="match status" value="1"/>
</dbReference>
<evidence type="ECO:0000256" key="4">
    <source>
        <dbReference type="ARBA" id="ARBA00022725"/>
    </source>
</evidence>
<dbReference type="Pfam" id="PF13853">
    <property type="entry name" value="7tm_4"/>
    <property type="match status" value="1"/>
</dbReference>
<name>A0AAD4TZK3_OVIAM</name>
<evidence type="ECO:0000256" key="2">
    <source>
        <dbReference type="ARBA" id="ARBA00022606"/>
    </source>
</evidence>
<accession>A0AAD4TZK3</accession>
<reference evidence="8" key="1">
    <citation type="submission" date="2022-03" db="EMBL/GenBank/DDBJ databases">
        <title>Genomic analyses of argali, domestic sheep and their hybrids provide insights into chromosomal evolution, heterosis and genetic basis of agronomic traits.</title>
        <authorList>
            <person name="Li M."/>
        </authorList>
    </citation>
    <scope>NUCLEOTIDE SEQUENCE</scope>
    <source>
        <strain evidence="8">CAU-MHL-2022a</strain>
        <tissue evidence="8">Skin</tissue>
    </source>
</reference>
<evidence type="ECO:0000313" key="9">
    <source>
        <dbReference type="Proteomes" id="UP001214576"/>
    </source>
</evidence>
<keyword evidence="9" id="KW-1185">Reference proteome</keyword>
<evidence type="ECO:0000256" key="6">
    <source>
        <dbReference type="ARBA" id="ARBA00023136"/>
    </source>
</evidence>
<dbReference type="Proteomes" id="UP001214576">
    <property type="component" value="Unassembled WGS sequence"/>
</dbReference>
<dbReference type="GO" id="GO:0005886">
    <property type="term" value="C:plasma membrane"/>
    <property type="evidence" value="ECO:0007669"/>
    <property type="project" value="TreeGrafter"/>
</dbReference>
<evidence type="ECO:0000256" key="3">
    <source>
        <dbReference type="ARBA" id="ARBA00022692"/>
    </source>
</evidence>
<evidence type="ECO:0000256" key="1">
    <source>
        <dbReference type="ARBA" id="ARBA00004141"/>
    </source>
</evidence>
<protein>
    <submittedName>
        <fullName evidence="8">Uncharacterized protein</fullName>
    </submittedName>
</protein>
<dbReference type="PANTHER" id="PTHR26450">
    <property type="entry name" value="OLFACTORY RECEPTOR 56B1-RELATED"/>
    <property type="match status" value="1"/>
</dbReference>
<keyword evidence="6" id="KW-0472">Membrane</keyword>
<evidence type="ECO:0000256" key="7">
    <source>
        <dbReference type="ARBA" id="ARBA00023224"/>
    </source>
</evidence>
<organism evidence="8 9">
    <name type="scientific">Ovis ammon polii</name>
    <dbReference type="NCBI Taxonomy" id="230172"/>
    <lineage>
        <taxon>Eukaryota</taxon>
        <taxon>Metazoa</taxon>
        <taxon>Chordata</taxon>
        <taxon>Craniata</taxon>
        <taxon>Vertebrata</taxon>
        <taxon>Euteleostomi</taxon>
        <taxon>Mammalia</taxon>
        <taxon>Eutheria</taxon>
        <taxon>Laurasiatheria</taxon>
        <taxon>Artiodactyla</taxon>
        <taxon>Ruminantia</taxon>
        <taxon>Pecora</taxon>
        <taxon>Bovidae</taxon>
        <taxon>Caprinae</taxon>
        <taxon>Ovis</taxon>
    </lineage>
</organism>
<evidence type="ECO:0000256" key="5">
    <source>
        <dbReference type="ARBA" id="ARBA00022989"/>
    </source>
</evidence>
<sequence length="201" mass="22706">MLTIGMRNNIVSTEGKSFEKRTKGDGQEDWPHHCNRGHDGYHFVGEDSGIHQWITDGNKAVNCHGQEYPRFHACVGVDKEHLDEAGFKAYLPMVEPEDGQHFGYGRSGQTQINKGEKSQEVEHGLMKALVRLDYKQDCDIPYKGYQILHTVFSLPSKDARLKALSNCTSHVCVILTFYVTALVSFLTHRFSNTYHITATSC</sequence>
<dbReference type="InterPro" id="IPR050402">
    <property type="entry name" value="OR51/52/56-like"/>
</dbReference>
<dbReference type="AlphaFoldDB" id="A0AAD4TZK3"/>
<keyword evidence="3" id="KW-0812">Transmembrane</keyword>
<keyword evidence="5" id="KW-1133">Transmembrane helix</keyword>
<evidence type="ECO:0000313" key="8">
    <source>
        <dbReference type="EMBL" id="KAI4537513.1"/>
    </source>
</evidence>
<keyword evidence="2" id="KW-0716">Sensory transduction</keyword>
<comment type="caution">
    <text evidence="8">The sequence shown here is derived from an EMBL/GenBank/DDBJ whole genome shotgun (WGS) entry which is preliminary data.</text>
</comment>
<dbReference type="EMBL" id="JAKZEL010000014">
    <property type="protein sequence ID" value="KAI4537513.1"/>
    <property type="molecule type" value="Genomic_DNA"/>
</dbReference>